<dbReference type="WBParaSite" id="nRc.2.0.1.t40626-RA">
    <property type="protein sequence ID" value="nRc.2.0.1.t40626-RA"/>
    <property type="gene ID" value="nRc.2.0.1.g40626"/>
</dbReference>
<accession>A0A915KPB1</accession>
<name>A0A915KPB1_ROMCU</name>
<organism evidence="2 3">
    <name type="scientific">Romanomermis culicivorax</name>
    <name type="common">Nematode worm</name>
    <dbReference type="NCBI Taxonomy" id="13658"/>
    <lineage>
        <taxon>Eukaryota</taxon>
        <taxon>Metazoa</taxon>
        <taxon>Ecdysozoa</taxon>
        <taxon>Nematoda</taxon>
        <taxon>Enoplea</taxon>
        <taxon>Dorylaimia</taxon>
        <taxon>Mermithida</taxon>
        <taxon>Mermithoidea</taxon>
        <taxon>Mermithidae</taxon>
        <taxon>Romanomermis</taxon>
    </lineage>
</organism>
<keyword evidence="2" id="KW-1185">Reference proteome</keyword>
<sequence>MMEGEIKSMFEDEKDDGEDNSIDSYGKTCYLEIRRLKDAMANPPRNAVTTAGDLIRYFLSEEERIALV</sequence>
<feature type="compositionally biased region" description="Acidic residues" evidence="1">
    <location>
        <begin position="12"/>
        <end position="21"/>
    </location>
</feature>
<reference evidence="3" key="1">
    <citation type="submission" date="2022-11" db="UniProtKB">
        <authorList>
            <consortium name="WormBaseParasite"/>
        </authorList>
    </citation>
    <scope>IDENTIFICATION</scope>
</reference>
<feature type="compositionally biased region" description="Basic and acidic residues" evidence="1">
    <location>
        <begin position="1"/>
        <end position="11"/>
    </location>
</feature>
<protein>
    <submittedName>
        <fullName evidence="3">Uncharacterized protein</fullName>
    </submittedName>
</protein>
<proteinExistence type="predicted"/>
<evidence type="ECO:0000256" key="1">
    <source>
        <dbReference type="SAM" id="MobiDB-lite"/>
    </source>
</evidence>
<evidence type="ECO:0000313" key="3">
    <source>
        <dbReference type="WBParaSite" id="nRc.2.0.1.t40626-RA"/>
    </source>
</evidence>
<dbReference type="AlphaFoldDB" id="A0A915KPB1"/>
<evidence type="ECO:0000313" key="2">
    <source>
        <dbReference type="Proteomes" id="UP000887565"/>
    </source>
</evidence>
<dbReference type="Proteomes" id="UP000887565">
    <property type="component" value="Unplaced"/>
</dbReference>
<feature type="region of interest" description="Disordered" evidence="1">
    <location>
        <begin position="1"/>
        <end position="21"/>
    </location>
</feature>